<evidence type="ECO:0000313" key="3">
    <source>
        <dbReference type="Proteomes" id="UP000001072"/>
    </source>
</evidence>
<feature type="compositionally biased region" description="Basic residues" evidence="1">
    <location>
        <begin position="205"/>
        <end position="226"/>
    </location>
</feature>
<reference evidence="3" key="1">
    <citation type="journal article" date="2011" name="Proc. Natl. Acad. Sci. U.S.A.">
        <title>Obligate biotrophy features unraveled by the genomic analysis of rust fungi.</title>
        <authorList>
            <person name="Duplessis S."/>
            <person name="Cuomo C.A."/>
            <person name="Lin Y.-C."/>
            <person name="Aerts A."/>
            <person name="Tisserant E."/>
            <person name="Veneault-Fourrey C."/>
            <person name="Joly D.L."/>
            <person name="Hacquard S."/>
            <person name="Amselem J."/>
            <person name="Cantarel B.L."/>
            <person name="Chiu R."/>
            <person name="Coutinho P.M."/>
            <person name="Feau N."/>
            <person name="Field M."/>
            <person name="Frey P."/>
            <person name="Gelhaye E."/>
            <person name="Goldberg J."/>
            <person name="Grabherr M.G."/>
            <person name="Kodira C.D."/>
            <person name="Kohler A."/>
            <person name="Kuees U."/>
            <person name="Lindquist E.A."/>
            <person name="Lucas S.M."/>
            <person name="Mago R."/>
            <person name="Mauceli E."/>
            <person name="Morin E."/>
            <person name="Murat C."/>
            <person name="Pangilinan J.L."/>
            <person name="Park R."/>
            <person name="Pearson M."/>
            <person name="Quesneville H."/>
            <person name="Rouhier N."/>
            <person name="Sakthikumar S."/>
            <person name="Salamov A.A."/>
            <person name="Schmutz J."/>
            <person name="Selles B."/>
            <person name="Shapiro H."/>
            <person name="Tanguay P."/>
            <person name="Tuskan G.A."/>
            <person name="Henrissat B."/>
            <person name="Van de Peer Y."/>
            <person name="Rouze P."/>
            <person name="Ellis J.G."/>
            <person name="Dodds P.N."/>
            <person name="Schein J.E."/>
            <person name="Zhong S."/>
            <person name="Hamelin R.C."/>
            <person name="Grigoriev I.V."/>
            <person name="Szabo L.J."/>
            <person name="Martin F."/>
        </authorList>
    </citation>
    <scope>NUCLEOTIDE SEQUENCE [LARGE SCALE GENOMIC DNA]</scope>
    <source>
        <strain evidence="3">98AG31 / pathotype 3-4-7</strain>
    </source>
</reference>
<feature type="region of interest" description="Disordered" evidence="1">
    <location>
        <begin position="103"/>
        <end position="279"/>
    </location>
</feature>
<dbReference type="VEuPathDB" id="FungiDB:MELLADRAFT_66812"/>
<dbReference type="HOGENOM" id="CLU_595937_0_0_1"/>
<dbReference type="AlphaFoldDB" id="F4S0N9"/>
<evidence type="ECO:0000313" key="2">
    <source>
        <dbReference type="EMBL" id="EGG01833.1"/>
    </source>
</evidence>
<protein>
    <submittedName>
        <fullName evidence="2">Uncharacterized protein</fullName>
    </submittedName>
</protein>
<name>F4S0N9_MELLP</name>
<organism evidence="3">
    <name type="scientific">Melampsora larici-populina (strain 98AG31 / pathotype 3-4-7)</name>
    <name type="common">Poplar leaf rust fungus</name>
    <dbReference type="NCBI Taxonomy" id="747676"/>
    <lineage>
        <taxon>Eukaryota</taxon>
        <taxon>Fungi</taxon>
        <taxon>Dikarya</taxon>
        <taxon>Basidiomycota</taxon>
        <taxon>Pucciniomycotina</taxon>
        <taxon>Pucciniomycetes</taxon>
        <taxon>Pucciniales</taxon>
        <taxon>Melampsoraceae</taxon>
        <taxon>Melampsora</taxon>
    </lineage>
</organism>
<feature type="compositionally biased region" description="Basic and acidic residues" evidence="1">
    <location>
        <begin position="191"/>
        <end position="204"/>
    </location>
</feature>
<feature type="compositionally biased region" description="Acidic residues" evidence="1">
    <location>
        <begin position="47"/>
        <end position="58"/>
    </location>
</feature>
<keyword evidence="3" id="KW-1185">Reference proteome</keyword>
<proteinExistence type="predicted"/>
<feature type="compositionally biased region" description="Low complexity" evidence="1">
    <location>
        <begin position="229"/>
        <end position="260"/>
    </location>
</feature>
<feature type="compositionally biased region" description="Acidic residues" evidence="1">
    <location>
        <begin position="66"/>
        <end position="78"/>
    </location>
</feature>
<feature type="region of interest" description="Disordered" evidence="1">
    <location>
        <begin position="413"/>
        <end position="459"/>
    </location>
</feature>
<accession>F4S0N9</accession>
<feature type="compositionally biased region" description="Basic residues" evidence="1">
    <location>
        <begin position="168"/>
        <end position="177"/>
    </location>
</feature>
<dbReference type="InParanoid" id="F4S0N9"/>
<feature type="compositionally biased region" description="Basic and acidic residues" evidence="1">
    <location>
        <begin position="135"/>
        <end position="156"/>
    </location>
</feature>
<dbReference type="RefSeq" id="XP_007414933.1">
    <property type="nucleotide sequence ID" value="XM_007414871.1"/>
</dbReference>
<dbReference type="KEGG" id="mlr:MELLADRAFT_66812"/>
<sequence length="459" mass="50600">MTKQNATLSTQRATRNSSKALEATKQTVVREAPVDYLIKNDTSFHGEEEEETEGEGGEGEGGGEYVENEGREEEELIEEEPKMVQPKAPIKLVLKIGRFVNLSQSREASDSDSSAEDSVVEEHSKKHVAPVSKKRSGDSSKKDKKEKGKSSERLAWLEEIVQEVKNGHLNRVKRLQKRFYDKYGEVNTSSSKEKKGVKGGEERARKKLLKQKKKEATHKKKKGKKRTAPDSSSSDSDSALSAKDSDSDSPAPALASSSDSSDSDSAKSSSSSDLARSVVKSKKLKFKRLKVKAYDLPNLPKRWAKHFKKMNDYVPLSIFLRENVNSFGTSDPTVLNLASERALRNLEIERDHPGEKRKKKEESYSYVCLPDGLQPDIEAIAKWHCDSAGDTVYTSGNPYALGGAKFGFNFATGKPRPLSSQSNPKASGSAGNQKNGPGQWKTRSRNRGRSQRGAFQGGG</sequence>
<dbReference type="GeneID" id="18930705"/>
<dbReference type="EMBL" id="GL883135">
    <property type="protein sequence ID" value="EGG01833.1"/>
    <property type="molecule type" value="Genomic_DNA"/>
</dbReference>
<feature type="region of interest" description="Disordered" evidence="1">
    <location>
        <begin position="1"/>
        <end position="88"/>
    </location>
</feature>
<dbReference type="Proteomes" id="UP000001072">
    <property type="component" value="Unassembled WGS sequence"/>
</dbReference>
<feature type="compositionally biased region" description="Low complexity" evidence="1">
    <location>
        <begin position="266"/>
        <end position="278"/>
    </location>
</feature>
<feature type="compositionally biased region" description="Polar residues" evidence="1">
    <location>
        <begin position="418"/>
        <end position="436"/>
    </location>
</feature>
<evidence type="ECO:0000256" key="1">
    <source>
        <dbReference type="SAM" id="MobiDB-lite"/>
    </source>
</evidence>
<feature type="compositionally biased region" description="Basic residues" evidence="1">
    <location>
        <begin position="125"/>
        <end position="134"/>
    </location>
</feature>
<gene>
    <name evidence="2" type="ORF">MELLADRAFT_66812</name>
</gene>
<feature type="compositionally biased region" description="Polar residues" evidence="1">
    <location>
        <begin position="1"/>
        <end position="27"/>
    </location>
</feature>